<dbReference type="AlphaFoldDB" id="A0AA88SJ67"/>
<evidence type="ECO:0000256" key="2">
    <source>
        <dbReference type="ARBA" id="ARBA00006375"/>
    </source>
</evidence>
<keyword evidence="5" id="KW-0677">Repeat</keyword>
<evidence type="ECO:0000256" key="3">
    <source>
        <dbReference type="ARBA" id="ARBA00022448"/>
    </source>
</evidence>
<keyword evidence="7 8" id="KW-0472">Membrane</keyword>
<feature type="transmembrane region" description="Helical" evidence="8">
    <location>
        <begin position="28"/>
        <end position="49"/>
    </location>
</feature>
<accession>A0AA88SJ67</accession>
<keyword evidence="10" id="KW-1185">Reference proteome</keyword>
<evidence type="ECO:0000256" key="4">
    <source>
        <dbReference type="ARBA" id="ARBA00022692"/>
    </source>
</evidence>
<proteinExistence type="inferred from homology"/>
<sequence length="102" mass="11097">MIVTASQLALYDQIKETMLENGVMRDGLVTHVTASFAAGFVAAVASNPIDVIKMRVMNMKVEPGSAILGDTGLCPQDNEFRERLSFSWALSPQQKVKSRPVA</sequence>
<evidence type="ECO:0000256" key="5">
    <source>
        <dbReference type="ARBA" id="ARBA00022737"/>
    </source>
</evidence>
<evidence type="ECO:0000256" key="6">
    <source>
        <dbReference type="ARBA" id="ARBA00022989"/>
    </source>
</evidence>
<keyword evidence="4 8" id="KW-0812">Transmembrane</keyword>
<dbReference type="InterPro" id="IPR050391">
    <property type="entry name" value="Mito_Metabolite_Transporter"/>
</dbReference>
<organism evidence="9 10">
    <name type="scientific">Escallonia rubra</name>
    <dbReference type="NCBI Taxonomy" id="112253"/>
    <lineage>
        <taxon>Eukaryota</taxon>
        <taxon>Viridiplantae</taxon>
        <taxon>Streptophyta</taxon>
        <taxon>Embryophyta</taxon>
        <taxon>Tracheophyta</taxon>
        <taxon>Spermatophyta</taxon>
        <taxon>Magnoliopsida</taxon>
        <taxon>eudicotyledons</taxon>
        <taxon>Gunneridae</taxon>
        <taxon>Pentapetalae</taxon>
        <taxon>asterids</taxon>
        <taxon>campanulids</taxon>
        <taxon>Escalloniales</taxon>
        <taxon>Escalloniaceae</taxon>
        <taxon>Escallonia</taxon>
    </lineage>
</organism>
<dbReference type="GO" id="GO:0016020">
    <property type="term" value="C:membrane"/>
    <property type="evidence" value="ECO:0007669"/>
    <property type="project" value="UniProtKB-SubCell"/>
</dbReference>
<dbReference type="Gene3D" id="1.50.40.10">
    <property type="entry name" value="Mitochondrial carrier domain"/>
    <property type="match status" value="1"/>
</dbReference>
<evidence type="ECO:0000256" key="8">
    <source>
        <dbReference type="SAM" id="Phobius"/>
    </source>
</evidence>
<keyword evidence="6 8" id="KW-1133">Transmembrane helix</keyword>
<dbReference type="InterPro" id="IPR018108">
    <property type="entry name" value="MCP_transmembrane"/>
</dbReference>
<dbReference type="Proteomes" id="UP001187471">
    <property type="component" value="Unassembled WGS sequence"/>
</dbReference>
<reference evidence="9" key="1">
    <citation type="submission" date="2022-12" db="EMBL/GenBank/DDBJ databases">
        <title>Draft genome assemblies for two species of Escallonia (Escalloniales).</title>
        <authorList>
            <person name="Chanderbali A."/>
            <person name="Dervinis C."/>
            <person name="Anghel I."/>
            <person name="Soltis D."/>
            <person name="Soltis P."/>
            <person name="Zapata F."/>
        </authorList>
    </citation>
    <scope>NUCLEOTIDE SEQUENCE</scope>
    <source>
        <strain evidence="9">UCBG92.1500</strain>
        <tissue evidence="9">Leaf</tissue>
    </source>
</reference>
<dbReference type="SUPFAM" id="SSF103506">
    <property type="entry name" value="Mitochondrial carrier"/>
    <property type="match status" value="1"/>
</dbReference>
<comment type="caution">
    <text evidence="9">The sequence shown here is derived from an EMBL/GenBank/DDBJ whole genome shotgun (WGS) entry which is preliminary data.</text>
</comment>
<comment type="similarity">
    <text evidence="2">Belongs to the mitochondrial carrier (TC 2.A.29) family.</text>
</comment>
<dbReference type="Pfam" id="PF00153">
    <property type="entry name" value="Mito_carr"/>
    <property type="match status" value="1"/>
</dbReference>
<evidence type="ECO:0000256" key="7">
    <source>
        <dbReference type="ARBA" id="ARBA00023136"/>
    </source>
</evidence>
<evidence type="ECO:0000313" key="10">
    <source>
        <dbReference type="Proteomes" id="UP001187471"/>
    </source>
</evidence>
<gene>
    <name evidence="9" type="ORF">RJ640_023493</name>
</gene>
<comment type="subcellular location">
    <subcellularLocation>
        <location evidence="1">Membrane</location>
        <topology evidence="1">Multi-pass membrane protein</topology>
    </subcellularLocation>
</comment>
<name>A0AA88SJ67_9ASTE</name>
<dbReference type="EMBL" id="JAVXUO010000437">
    <property type="protein sequence ID" value="KAK2992110.1"/>
    <property type="molecule type" value="Genomic_DNA"/>
</dbReference>
<dbReference type="PANTHER" id="PTHR45618">
    <property type="entry name" value="MITOCHONDRIAL DICARBOXYLATE CARRIER-RELATED"/>
    <property type="match status" value="1"/>
</dbReference>
<dbReference type="InterPro" id="IPR023395">
    <property type="entry name" value="MCP_dom_sf"/>
</dbReference>
<evidence type="ECO:0000256" key="1">
    <source>
        <dbReference type="ARBA" id="ARBA00004141"/>
    </source>
</evidence>
<protein>
    <submittedName>
        <fullName evidence="9">Uncharacterized protein</fullName>
    </submittedName>
</protein>
<evidence type="ECO:0000313" key="9">
    <source>
        <dbReference type="EMBL" id="KAK2992110.1"/>
    </source>
</evidence>
<keyword evidence="3" id="KW-0813">Transport</keyword>